<reference evidence="5 6" key="1">
    <citation type="journal article" date="2016" name="Nat. Commun.">
        <title>Thousands of microbial genomes shed light on interconnected biogeochemical processes in an aquifer system.</title>
        <authorList>
            <person name="Anantharaman K."/>
            <person name="Brown C.T."/>
            <person name="Hug L.A."/>
            <person name="Sharon I."/>
            <person name="Castelle C.J."/>
            <person name="Probst A.J."/>
            <person name="Thomas B.C."/>
            <person name="Singh A."/>
            <person name="Wilkins M.J."/>
            <person name="Karaoz U."/>
            <person name="Brodie E.L."/>
            <person name="Williams K.H."/>
            <person name="Hubbard S.S."/>
            <person name="Banfield J.F."/>
        </authorList>
    </citation>
    <scope>NUCLEOTIDE SEQUENCE [LARGE SCALE GENOMIC DNA]</scope>
</reference>
<dbReference type="Proteomes" id="UP000177579">
    <property type="component" value="Unassembled WGS sequence"/>
</dbReference>
<comment type="subunit">
    <text evidence="4">Part of the 50S ribosomal subunit.</text>
</comment>
<dbReference type="GO" id="GO:1990904">
    <property type="term" value="C:ribonucleoprotein complex"/>
    <property type="evidence" value="ECO:0007669"/>
    <property type="project" value="UniProtKB-KW"/>
</dbReference>
<dbReference type="PANTHER" id="PTHR11545">
    <property type="entry name" value="RIBOSOMAL PROTEIN L13"/>
    <property type="match status" value="1"/>
</dbReference>
<evidence type="ECO:0000256" key="1">
    <source>
        <dbReference type="ARBA" id="ARBA00006227"/>
    </source>
</evidence>
<proteinExistence type="inferred from homology"/>
<evidence type="ECO:0000256" key="4">
    <source>
        <dbReference type="HAMAP-Rule" id="MF_01366"/>
    </source>
</evidence>
<dbReference type="InterPro" id="IPR005822">
    <property type="entry name" value="Ribosomal_uL13"/>
</dbReference>
<evidence type="ECO:0000256" key="3">
    <source>
        <dbReference type="ARBA" id="ARBA00023274"/>
    </source>
</evidence>
<dbReference type="CDD" id="cd00392">
    <property type="entry name" value="Ribosomal_L13"/>
    <property type="match status" value="1"/>
</dbReference>
<dbReference type="PANTHER" id="PTHR11545:SF2">
    <property type="entry name" value="LARGE RIBOSOMAL SUBUNIT PROTEIN UL13M"/>
    <property type="match status" value="1"/>
</dbReference>
<dbReference type="GO" id="GO:0005840">
    <property type="term" value="C:ribosome"/>
    <property type="evidence" value="ECO:0007669"/>
    <property type="project" value="UniProtKB-KW"/>
</dbReference>
<sequence length="138" mass="15857">MLIIKVLVRGITQRVIDSNYIKHMERKLYKMDATGQTVGRLASDIAIILRGKNKPEFEAHIDGGDIVEVENIKKLKFTGKKLDQKKYFSYSGYPGGLKEKKIKDLLENNPGEILERAVREMLPPVKFRKAMLKRLTIK</sequence>
<accession>A0A1F5TMW6</accession>
<comment type="similarity">
    <text evidence="1 4">Belongs to the universal ribosomal protein uL13 family.</text>
</comment>
<dbReference type="InterPro" id="IPR036899">
    <property type="entry name" value="Ribosomal_uL13_sf"/>
</dbReference>
<keyword evidence="2 4" id="KW-0689">Ribosomal protein</keyword>
<dbReference type="SUPFAM" id="SSF52161">
    <property type="entry name" value="Ribosomal protein L13"/>
    <property type="match status" value="1"/>
</dbReference>
<dbReference type="GO" id="GO:0006412">
    <property type="term" value="P:translation"/>
    <property type="evidence" value="ECO:0007669"/>
    <property type="project" value="UniProtKB-UniRule"/>
</dbReference>
<dbReference type="Gene3D" id="3.90.1180.10">
    <property type="entry name" value="Ribosomal protein L13"/>
    <property type="match status" value="1"/>
</dbReference>
<keyword evidence="3 4" id="KW-0687">Ribonucleoprotein</keyword>
<dbReference type="GO" id="GO:0003735">
    <property type="term" value="F:structural constituent of ribosome"/>
    <property type="evidence" value="ECO:0007669"/>
    <property type="project" value="InterPro"/>
</dbReference>
<dbReference type="NCBIfam" id="TIGR01066">
    <property type="entry name" value="rplM_bact"/>
    <property type="match status" value="1"/>
</dbReference>
<dbReference type="GO" id="GO:0017148">
    <property type="term" value="P:negative regulation of translation"/>
    <property type="evidence" value="ECO:0007669"/>
    <property type="project" value="TreeGrafter"/>
</dbReference>
<organism evidence="5 6">
    <name type="scientific">Candidatus Falkowbacteria bacterium RIFOXYD2_FULL_34_120</name>
    <dbReference type="NCBI Taxonomy" id="1798007"/>
    <lineage>
        <taxon>Bacteria</taxon>
        <taxon>Candidatus Falkowiibacteriota</taxon>
    </lineage>
</organism>
<name>A0A1F5TMW6_9BACT</name>
<protein>
    <recommendedName>
        <fullName evidence="4">Large ribosomal subunit protein uL13</fullName>
    </recommendedName>
</protein>
<dbReference type="HAMAP" id="MF_01366">
    <property type="entry name" value="Ribosomal_uL13"/>
    <property type="match status" value="1"/>
</dbReference>
<dbReference type="AlphaFoldDB" id="A0A1F5TMW6"/>
<gene>
    <name evidence="4" type="primary">rplM</name>
    <name evidence="5" type="ORF">A2531_00410</name>
</gene>
<dbReference type="Pfam" id="PF00572">
    <property type="entry name" value="Ribosomal_L13"/>
    <property type="match status" value="1"/>
</dbReference>
<dbReference type="InterPro" id="IPR005823">
    <property type="entry name" value="Ribosomal_uL13_bac-type"/>
</dbReference>
<comment type="caution">
    <text evidence="5">The sequence shown here is derived from an EMBL/GenBank/DDBJ whole genome shotgun (WGS) entry which is preliminary data.</text>
</comment>
<dbReference type="EMBL" id="MFGO01000031">
    <property type="protein sequence ID" value="OGF40300.1"/>
    <property type="molecule type" value="Genomic_DNA"/>
</dbReference>
<dbReference type="GO" id="GO:0003729">
    <property type="term" value="F:mRNA binding"/>
    <property type="evidence" value="ECO:0007669"/>
    <property type="project" value="TreeGrafter"/>
</dbReference>
<comment type="function">
    <text evidence="4">This protein is one of the early assembly proteins of the 50S ribosomal subunit, although it is not seen to bind rRNA by itself. It is important during the early stages of 50S assembly.</text>
</comment>
<evidence type="ECO:0000256" key="2">
    <source>
        <dbReference type="ARBA" id="ARBA00022980"/>
    </source>
</evidence>
<evidence type="ECO:0000313" key="6">
    <source>
        <dbReference type="Proteomes" id="UP000177579"/>
    </source>
</evidence>
<dbReference type="PIRSF" id="PIRSF002181">
    <property type="entry name" value="Ribosomal_L13"/>
    <property type="match status" value="1"/>
</dbReference>
<evidence type="ECO:0000313" key="5">
    <source>
        <dbReference type="EMBL" id="OGF40300.1"/>
    </source>
</evidence>